<evidence type="ECO:0000313" key="2">
    <source>
        <dbReference type="EMBL" id="OCA71451.1"/>
    </source>
</evidence>
<dbReference type="AlphaFoldDB" id="A0A1B8ZIL9"/>
<protein>
    <recommendedName>
        <fullName evidence="1">Knr4/Smi1-like domain-containing protein</fullName>
    </recommendedName>
</protein>
<dbReference type="OrthoDB" id="1189226at2"/>
<accession>A0A1B8ZIL9</accession>
<reference evidence="3" key="1">
    <citation type="submission" date="2016-07" db="EMBL/GenBank/DDBJ databases">
        <authorList>
            <person name="Florea S."/>
            <person name="Webb J.S."/>
            <person name="Jaromczyk J."/>
            <person name="Schardl C.L."/>
        </authorList>
    </citation>
    <scope>NUCLEOTIDE SEQUENCE [LARGE SCALE GENOMIC DNA]</scope>
    <source>
        <strain evidence="3">CC-VM-7</strain>
    </source>
</reference>
<dbReference type="SUPFAM" id="SSF160631">
    <property type="entry name" value="SMI1/KNR4-like"/>
    <property type="match status" value="1"/>
</dbReference>
<name>A0A1B8ZIL9_9FLAO</name>
<dbReference type="RefSeq" id="WP_065400099.1">
    <property type="nucleotide sequence ID" value="NZ_MAYG01000012.1"/>
</dbReference>
<proteinExistence type="predicted"/>
<feature type="domain" description="Knr4/Smi1-like" evidence="1">
    <location>
        <begin position="29"/>
        <end position="140"/>
    </location>
</feature>
<dbReference type="Gene3D" id="3.40.1580.10">
    <property type="entry name" value="SMI1/KNR4-like"/>
    <property type="match status" value="1"/>
</dbReference>
<dbReference type="InterPro" id="IPR037883">
    <property type="entry name" value="Knr4/Smi1-like_sf"/>
</dbReference>
<gene>
    <name evidence="2" type="ORF">BBI00_17195</name>
</gene>
<dbReference type="InterPro" id="IPR018958">
    <property type="entry name" value="Knr4/Smi1-like_dom"/>
</dbReference>
<dbReference type="STRING" id="651561.BBI00_17195"/>
<dbReference type="Pfam" id="PF09346">
    <property type="entry name" value="SMI1_KNR4"/>
    <property type="match status" value="1"/>
</dbReference>
<comment type="caution">
    <text evidence="2">The sequence shown here is derived from an EMBL/GenBank/DDBJ whole genome shotgun (WGS) entry which is preliminary data.</text>
</comment>
<dbReference type="EMBL" id="MAYG01000012">
    <property type="protein sequence ID" value="OCA71451.1"/>
    <property type="molecule type" value="Genomic_DNA"/>
</dbReference>
<evidence type="ECO:0000259" key="1">
    <source>
        <dbReference type="Pfam" id="PF09346"/>
    </source>
</evidence>
<evidence type="ECO:0000313" key="3">
    <source>
        <dbReference type="Proteomes" id="UP000093432"/>
    </source>
</evidence>
<sequence length="162" mass="18178">MDIVYLKTYEHYKKEGKGKRRSAFGPPVGLSEAEIIPLEQAMNNGISFPKAYREFLSIGGVFSSISLIDSGNNAGKLVVKYKQALQKRNVDISRPIAIMDTFEGQCGTFIYLDSGDNPQPWLFSIHEDYDSDAGEVIWASPFKTLQDMIEQLVYLSENNLSI</sequence>
<dbReference type="Proteomes" id="UP000093432">
    <property type="component" value="Unassembled WGS sequence"/>
</dbReference>
<organism evidence="2 3">
    <name type="scientific">Chryseobacterium arthrosphaerae</name>
    <dbReference type="NCBI Taxonomy" id="651561"/>
    <lineage>
        <taxon>Bacteria</taxon>
        <taxon>Pseudomonadati</taxon>
        <taxon>Bacteroidota</taxon>
        <taxon>Flavobacteriia</taxon>
        <taxon>Flavobacteriales</taxon>
        <taxon>Weeksellaceae</taxon>
        <taxon>Chryseobacterium group</taxon>
        <taxon>Chryseobacterium</taxon>
    </lineage>
</organism>